<accession>A0AAN7X3J3</accession>
<comment type="caution">
    <text evidence="3">The sequence shown here is derived from an EMBL/GenBank/DDBJ whole genome shotgun (WGS) entry which is preliminary data.</text>
</comment>
<evidence type="ECO:0000256" key="1">
    <source>
        <dbReference type="SAM" id="MobiDB-lite"/>
    </source>
</evidence>
<organism evidence="3 4">
    <name type="scientific">Eleginops maclovinus</name>
    <name type="common">Patagonian blennie</name>
    <name type="synonym">Eleginus maclovinus</name>
    <dbReference type="NCBI Taxonomy" id="56733"/>
    <lineage>
        <taxon>Eukaryota</taxon>
        <taxon>Metazoa</taxon>
        <taxon>Chordata</taxon>
        <taxon>Craniata</taxon>
        <taxon>Vertebrata</taxon>
        <taxon>Euteleostomi</taxon>
        <taxon>Actinopterygii</taxon>
        <taxon>Neopterygii</taxon>
        <taxon>Teleostei</taxon>
        <taxon>Neoteleostei</taxon>
        <taxon>Acanthomorphata</taxon>
        <taxon>Eupercaria</taxon>
        <taxon>Perciformes</taxon>
        <taxon>Notothenioidei</taxon>
        <taxon>Eleginopidae</taxon>
        <taxon>Eleginops</taxon>
    </lineage>
</organism>
<feature type="compositionally biased region" description="Low complexity" evidence="1">
    <location>
        <begin position="69"/>
        <end position="78"/>
    </location>
</feature>
<name>A0AAN7X3J3_ELEMC</name>
<dbReference type="AlphaFoldDB" id="A0AAN7X3J3"/>
<dbReference type="EMBL" id="JAUZQC010000018">
    <property type="protein sequence ID" value="KAK5854840.1"/>
    <property type="molecule type" value="Genomic_DNA"/>
</dbReference>
<gene>
    <name evidence="3" type="ORF">PBY51_004997</name>
</gene>
<feature type="region of interest" description="Disordered" evidence="1">
    <location>
        <begin position="66"/>
        <end position="91"/>
    </location>
</feature>
<reference evidence="3 4" key="1">
    <citation type="journal article" date="2023" name="Genes (Basel)">
        <title>Chromosome-Level Genome Assembly and Circadian Gene Repertoire of the Patagonia Blennie Eleginops maclovinus-The Closest Ancestral Proxy of Antarctic Cryonotothenioids.</title>
        <authorList>
            <person name="Cheng C.C."/>
            <person name="Rivera-Colon A.G."/>
            <person name="Minhas B.F."/>
            <person name="Wilson L."/>
            <person name="Rayamajhi N."/>
            <person name="Vargas-Chacoff L."/>
            <person name="Catchen J.M."/>
        </authorList>
    </citation>
    <scope>NUCLEOTIDE SEQUENCE [LARGE SCALE GENOMIC DNA]</scope>
    <source>
        <strain evidence="3">JMC-PN-2008</strain>
    </source>
</reference>
<feature type="chain" id="PRO_5042811758" evidence="2">
    <location>
        <begin position="23"/>
        <end position="124"/>
    </location>
</feature>
<reference evidence="3 4" key="2">
    <citation type="journal article" date="2023" name="Mol. Biol. Evol.">
        <title>Genomics of Secondarily Temperate Adaptation in the Only Non-Antarctic Icefish.</title>
        <authorList>
            <person name="Rivera-Colon A.G."/>
            <person name="Rayamajhi N."/>
            <person name="Minhas B.F."/>
            <person name="Madrigal G."/>
            <person name="Bilyk K.T."/>
            <person name="Yoon V."/>
            <person name="Hune M."/>
            <person name="Gregory S."/>
            <person name="Cheng C.H.C."/>
            <person name="Catchen J.M."/>
        </authorList>
    </citation>
    <scope>NUCLEOTIDE SEQUENCE [LARGE SCALE GENOMIC DNA]</scope>
    <source>
        <strain evidence="3">JMC-PN-2008</strain>
    </source>
</reference>
<evidence type="ECO:0000313" key="4">
    <source>
        <dbReference type="Proteomes" id="UP001346869"/>
    </source>
</evidence>
<proteinExistence type="predicted"/>
<evidence type="ECO:0000313" key="3">
    <source>
        <dbReference type="EMBL" id="KAK5854840.1"/>
    </source>
</evidence>
<feature type="signal peptide" evidence="2">
    <location>
        <begin position="1"/>
        <end position="22"/>
    </location>
</feature>
<sequence length="124" mass="12981">MENTKMLVLSACLSSMLQCCIQQQLITPCTSCTNTTVTGDNTTTLPGHTSGLVLSNNLSTAITPAFNHSSTTTPTTSSRQPINSSTAMPPAHTCHHHSSAVTSASLFGPCSHVLVTILIVFALH</sequence>
<evidence type="ECO:0000256" key="2">
    <source>
        <dbReference type="SAM" id="SignalP"/>
    </source>
</evidence>
<keyword evidence="4" id="KW-1185">Reference proteome</keyword>
<dbReference type="Proteomes" id="UP001346869">
    <property type="component" value="Unassembled WGS sequence"/>
</dbReference>
<keyword evidence="2" id="KW-0732">Signal</keyword>
<protein>
    <submittedName>
        <fullName evidence="3">Uncharacterized protein</fullName>
    </submittedName>
</protein>